<evidence type="ECO:0000313" key="2">
    <source>
        <dbReference type="Proteomes" id="UP000035642"/>
    </source>
</evidence>
<dbReference type="Pfam" id="PF17906">
    <property type="entry name" value="HTH_48"/>
    <property type="match status" value="1"/>
</dbReference>
<name>A0A0K0D948_ANGCA</name>
<dbReference type="InterPro" id="IPR041426">
    <property type="entry name" value="Mos1_HTH"/>
</dbReference>
<dbReference type="Proteomes" id="UP000035642">
    <property type="component" value="Unassembled WGS sequence"/>
</dbReference>
<reference evidence="2" key="1">
    <citation type="submission" date="2012-09" db="EMBL/GenBank/DDBJ databases">
        <authorList>
            <person name="Martin A.A."/>
        </authorList>
    </citation>
    <scope>NUCLEOTIDE SEQUENCE</scope>
</reference>
<dbReference type="Gene3D" id="1.10.10.1450">
    <property type="match status" value="1"/>
</dbReference>
<feature type="domain" description="Mos1 transposase HTH" evidence="1">
    <location>
        <begin position="4"/>
        <end position="50"/>
    </location>
</feature>
<accession>A0A0K0D948</accession>
<sequence>MNQRYTRSFFFYDWMRGHNAATGARNFNASLGDGFVSEHTIHRWHTKFESKEESLVNDEHDRPEITVSDEAFVL</sequence>
<organism evidence="2 3">
    <name type="scientific">Angiostrongylus cantonensis</name>
    <name type="common">Rat lungworm</name>
    <dbReference type="NCBI Taxonomy" id="6313"/>
    <lineage>
        <taxon>Eukaryota</taxon>
        <taxon>Metazoa</taxon>
        <taxon>Ecdysozoa</taxon>
        <taxon>Nematoda</taxon>
        <taxon>Chromadorea</taxon>
        <taxon>Rhabditida</taxon>
        <taxon>Rhabditina</taxon>
        <taxon>Rhabditomorpha</taxon>
        <taxon>Strongyloidea</taxon>
        <taxon>Metastrongylidae</taxon>
        <taxon>Angiostrongylus</taxon>
    </lineage>
</organism>
<keyword evidence="2" id="KW-1185">Reference proteome</keyword>
<reference evidence="3" key="2">
    <citation type="submission" date="2017-02" db="UniProtKB">
        <authorList>
            <consortium name="WormBaseParasite"/>
        </authorList>
    </citation>
    <scope>IDENTIFICATION</scope>
</reference>
<dbReference type="WBParaSite" id="ACAC_0000661401-mRNA-1">
    <property type="protein sequence ID" value="ACAC_0000661401-mRNA-1"/>
    <property type="gene ID" value="ACAC_0000661401"/>
</dbReference>
<evidence type="ECO:0000259" key="1">
    <source>
        <dbReference type="Pfam" id="PF17906"/>
    </source>
</evidence>
<evidence type="ECO:0000313" key="3">
    <source>
        <dbReference type="WBParaSite" id="ACAC_0000661401-mRNA-1"/>
    </source>
</evidence>
<protein>
    <submittedName>
        <fullName evidence="3">HTH_48 domain-containing protein</fullName>
    </submittedName>
</protein>
<dbReference type="AlphaFoldDB" id="A0A0K0D948"/>
<proteinExistence type="predicted"/>